<keyword evidence="2" id="KW-1133">Transmembrane helix</keyword>
<protein>
    <submittedName>
        <fullName evidence="3">Uncharacterized protein</fullName>
    </submittedName>
</protein>
<feature type="compositionally biased region" description="Basic and acidic residues" evidence="1">
    <location>
        <begin position="63"/>
        <end position="83"/>
    </location>
</feature>
<dbReference type="Proteomes" id="UP001324427">
    <property type="component" value="Unassembled WGS sequence"/>
</dbReference>
<name>A0AAV9JBL2_9PEZI</name>
<keyword evidence="2" id="KW-0472">Membrane</keyword>
<gene>
    <name evidence="3" type="ORF">LTR36_006748</name>
</gene>
<evidence type="ECO:0000313" key="4">
    <source>
        <dbReference type="Proteomes" id="UP001324427"/>
    </source>
</evidence>
<organism evidence="3 4">
    <name type="scientific">Oleoguttula mirabilis</name>
    <dbReference type="NCBI Taxonomy" id="1507867"/>
    <lineage>
        <taxon>Eukaryota</taxon>
        <taxon>Fungi</taxon>
        <taxon>Dikarya</taxon>
        <taxon>Ascomycota</taxon>
        <taxon>Pezizomycotina</taxon>
        <taxon>Dothideomycetes</taxon>
        <taxon>Dothideomycetidae</taxon>
        <taxon>Mycosphaerellales</taxon>
        <taxon>Teratosphaeriaceae</taxon>
        <taxon>Oleoguttula</taxon>
    </lineage>
</organism>
<sequence length="206" mass="22148">MQHVVKLPILHCNLQAMSSSGSDNGPYISPRPSKQPVRLTEGWDKLSESDVEGPPQRHNHNHHGTEPSTPEKKPEPLGQEQEHAPSGSPEPEPESSTPEKPMRQEQEHTLTGSPNSAPFFSDSDNDHGSISPTGSDLIDILEKERRLAKREAAARTKEAAVRSKEAAMWKRYAVVAGGAWVCSVGAVGLAVWGGWVVVGVGGGRSA</sequence>
<feature type="compositionally biased region" description="Polar residues" evidence="1">
    <location>
        <begin position="109"/>
        <end position="118"/>
    </location>
</feature>
<dbReference type="EMBL" id="JAVFHQ010000041">
    <property type="protein sequence ID" value="KAK4542496.1"/>
    <property type="molecule type" value="Genomic_DNA"/>
</dbReference>
<evidence type="ECO:0000313" key="3">
    <source>
        <dbReference type="EMBL" id="KAK4542496.1"/>
    </source>
</evidence>
<keyword evidence="2" id="KW-0812">Transmembrane</keyword>
<reference evidence="3 4" key="1">
    <citation type="submission" date="2021-11" db="EMBL/GenBank/DDBJ databases">
        <title>Black yeast isolated from Biological Soil Crust.</title>
        <authorList>
            <person name="Kurbessoian T."/>
        </authorList>
    </citation>
    <scope>NUCLEOTIDE SEQUENCE [LARGE SCALE GENOMIC DNA]</scope>
    <source>
        <strain evidence="3 4">CCFEE 5522</strain>
    </source>
</reference>
<evidence type="ECO:0000256" key="1">
    <source>
        <dbReference type="SAM" id="MobiDB-lite"/>
    </source>
</evidence>
<feature type="transmembrane region" description="Helical" evidence="2">
    <location>
        <begin position="172"/>
        <end position="198"/>
    </location>
</feature>
<keyword evidence="4" id="KW-1185">Reference proteome</keyword>
<feature type="compositionally biased region" description="Low complexity" evidence="1">
    <location>
        <begin position="85"/>
        <end position="99"/>
    </location>
</feature>
<accession>A0AAV9JBL2</accession>
<comment type="caution">
    <text evidence="3">The sequence shown here is derived from an EMBL/GenBank/DDBJ whole genome shotgun (WGS) entry which is preliminary data.</text>
</comment>
<dbReference type="AlphaFoldDB" id="A0AAV9JBL2"/>
<proteinExistence type="predicted"/>
<feature type="region of interest" description="Disordered" evidence="1">
    <location>
        <begin position="18"/>
        <end position="137"/>
    </location>
</feature>
<evidence type="ECO:0000256" key="2">
    <source>
        <dbReference type="SAM" id="Phobius"/>
    </source>
</evidence>